<gene>
    <name evidence="2" type="ORF">MG292_06555</name>
</gene>
<accession>A0ABY8N266</accession>
<dbReference type="Proteomes" id="UP001232117">
    <property type="component" value="Chromosome"/>
</dbReference>
<evidence type="ECO:0000313" key="3">
    <source>
        <dbReference type="Proteomes" id="UP001232117"/>
    </source>
</evidence>
<dbReference type="EMBL" id="CP092332">
    <property type="protein sequence ID" value="WGK93758.1"/>
    <property type="molecule type" value="Genomic_DNA"/>
</dbReference>
<name>A0ABY8N266_9FLAO</name>
<protein>
    <submittedName>
        <fullName evidence="2">Uncharacterized protein</fullName>
    </submittedName>
</protein>
<keyword evidence="1" id="KW-0175">Coiled coil</keyword>
<reference evidence="2 3" key="1">
    <citation type="submission" date="2023-06" db="EMBL/GenBank/DDBJ databases">
        <title>Complete Genome Sequence of Flavobacterium keumense K3R-10.</title>
        <authorList>
            <person name="Jeong H."/>
            <person name="Jhang S.Y."/>
            <person name="Kim J.N."/>
        </authorList>
    </citation>
    <scope>NUCLEOTIDE SEQUENCE [LARGE SCALE GENOMIC DNA]</scope>
    <source>
        <strain evidence="2 3">K3R-10</strain>
    </source>
</reference>
<proteinExistence type="predicted"/>
<keyword evidence="3" id="KW-1185">Reference proteome</keyword>
<sequence length="233" mass="27839">MKNIHVLPTDKPSRLLKDLVDGTYQFKKEVSYGNRFELPLNTYITCDEQIKDNDYITDGYLVWKWKDDSSLLGRKKIILTTDQDLIKDDVQAIDDEFLEWFVKNPSCEEVETLKVWWSDNTYSYDIIVPKEEDCSCMDECLGYLTKSCKIIEEPKQVGEYYQELFNYLHDFGVIALESELQEIERMVLKMQQDKKMYSEEEVIELNLRYLQELGKQQSENGHWINFKEWFEQI</sequence>
<organism evidence="2 3">
    <name type="scientific">Flavobacterium keumense</name>
    <dbReference type="NCBI Taxonomy" id="1306518"/>
    <lineage>
        <taxon>Bacteria</taxon>
        <taxon>Pseudomonadati</taxon>
        <taxon>Bacteroidota</taxon>
        <taxon>Flavobacteriia</taxon>
        <taxon>Flavobacteriales</taxon>
        <taxon>Flavobacteriaceae</taxon>
        <taxon>Flavobacterium</taxon>
    </lineage>
</organism>
<evidence type="ECO:0000256" key="1">
    <source>
        <dbReference type="SAM" id="Coils"/>
    </source>
</evidence>
<evidence type="ECO:0000313" key="2">
    <source>
        <dbReference type="EMBL" id="WGK93758.1"/>
    </source>
</evidence>
<feature type="coiled-coil region" evidence="1">
    <location>
        <begin position="173"/>
        <end position="200"/>
    </location>
</feature>
<dbReference type="RefSeq" id="WP_280157842.1">
    <property type="nucleotide sequence ID" value="NZ_CP092332.1"/>
</dbReference>